<dbReference type="STRING" id="1051890.A0A3N4M7I5"/>
<dbReference type="AlphaFoldDB" id="A0A3N4M7I5"/>
<organism evidence="3 4">
    <name type="scientific">Terfezia boudieri ATCC MYA-4762</name>
    <dbReference type="NCBI Taxonomy" id="1051890"/>
    <lineage>
        <taxon>Eukaryota</taxon>
        <taxon>Fungi</taxon>
        <taxon>Dikarya</taxon>
        <taxon>Ascomycota</taxon>
        <taxon>Pezizomycotina</taxon>
        <taxon>Pezizomycetes</taxon>
        <taxon>Pezizales</taxon>
        <taxon>Pezizaceae</taxon>
        <taxon>Terfezia</taxon>
    </lineage>
</organism>
<reference evidence="3 4" key="1">
    <citation type="journal article" date="2018" name="Nat. Ecol. Evol.">
        <title>Pezizomycetes genomes reveal the molecular basis of ectomycorrhizal truffle lifestyle.</title>
        <authorList>
            <person name="Murat C."/>
            <person name="Payen T."/>
            <person name="Noel B."/>
            <person name="Kuo A."/>
            <person name="Morin E."/>
            <person name="Chen J."/>
            <person name="Kohler A."/>
            <person name="Krizsan K."/>
            <person name="Balestrini R."/>
            <person name="Da Silva C."/>
            <person name="Montanini B."/>
            <person name="Hainaut M."/>
            <person name="Levati E."/>
            <person name="Barry K.W."/>
            <person name="Belfiori B."/>
            <person name="Cichocki N."/>
            <person name="Clum A."/>
            <person name="Dockter R.B."/>
            <person name="Fauchery L."/>
            <person name="Guy J."/>
            <person name="Iotti M."/>
            <person name="Le Tacon F."/>
            <person name="Lindquist E.A."/>
            <person name="Lipzen A."/>
            <person name="Malagnac F."/>
            <person name="Mello A."/>
            <person name="Molinier V."/>
            <person name="Miyauchi S."/>
            <person name="Poulain J."/>
            <person name="Riccioni C."/>
            <person name="Rubini A."/>
            <person name="Sitrit Y."/>
            <person name="Splivallo R."/>
            <person name="Traeger S."/>
            <person name="Wang M."/>
            <person name="Zifcakova L."/>
            <person name="Wipf D."/>
            <person name="Zambonelli A."/>
            <person name="Paolocci F."/>
            <person name="Nowrousian M."/>
            <person name="Ottonello S."/>
            <person name="Baldrian P."/>
            <person name="Spatafora J.W."/>
            <person name="Henrissat B."/>
            <person name="Nagy L.G."/>
            <person name="Aury J.M."/>
            <person name="Wincker P."/>
            <person name="Grigoriev I.V."/>
            <person name="Bonfante P."/>
            <person name="Martin F.M."/>
        </authorList>
    </citation>
    <scope>NUCLEOTIDE SEQUENCE [LARGE SCALE GENOMIC DNA]</scope>
    <source>
        <strain evidence="3 4">ATCC MYA-4762</strain>
    </source>
</reference>
<feature type="compositionally biased region" description="Polar residues" evidence="1">
    <location>
        <begin position="56"/>
        <end position="67"/>
    </location>
</feature>
<feature type="compositionally biased region" description="Polar residues" evidence="1">
    <location>
        <begin position="290"/>
        <end position="300"/>
    </location>
</feature>
<evidence type="ECO:0008006" key="5">
    <source>
        <dbReference type="Google" id="ProtNLM"/>
    </source>
</evidence>
<keyword evidence="2" id="KW-0472">Membrane</keyword>
<feature type="compositionally biased region" description="Polar residues" evidence="1">
    <location>
        <begin position="543"/>
        <end position="553"/>
    </location>
</feature>
<dbReference type="OrthoDB" id="1204at2759"/>
<evidence type="ECO:0000256" key="2">
    <source>
        <dbReference type="SAM" id="Phobius"/>
    </source>
</evidence>
<feature type="region of interest" description="Disordered" evidence="1">
    <location>
        <begin position="336"/>
        <end position="379"/>
    </location>
</feature>
<keyword evidence="2" id="KW-0812">Transmembrane</keyword>
<accession>A0A3N4M7I5</accession>
<feature type="compositionally biased region" description="Basic and acidic residues" evidence="1">
    <location>
        <begin position="580"/>
        <end position="590"/>
    </location>
</feature>
<evidence type="ECO:0000256" key="1">
    <source>
        <dbReference type="SAM" id="MobiDB-lite"/>
    </source>
</evidence>
<gene>
    <name evidence="3" type="ORF">L211DRAFT_25912</name>
</gene>
<feature type="region of interest" description="Disordered" evidence="1">
    <location>
        <begin position="722"/>
        <end position="790"/>
    </location>
</feature>
<feature type="compositionally biased region" description="Polar residues" evidence="1">
    <location>
        <begin position="22"/>
        <end position="34"/>
    </location>
</feature>
<feature type="compositionally biased region" description="Polar residues" evidence="1">
    <location>
        <begin position="122"/>
        <end position="131"/>
    </location>
</feature>
<feature type="region of interest" description="Disordered" evidence="1">
    <location>
        <begin position="398"/>
        <end position="620"/>
    </location>
</feature>
<keyword evidence="4" id="KW-1185">Reference proteome</keyword>
<dbReference type="Proteomes" id="UP000267821">
    <property type="component" value="Unassembled WGS sequence"/>
</dbReference>
<sequence>MPSSRVDSSDIGGEDSLRHLSKGNSSTERIQAQFKNYKFNTREESPSPNRRGGSPIANNMSAPQRTTQSHRRKTVRSTISSRESSPSRPNLSAAARGSQLLNSTTLSQQASEGLLSPRFNRPSPTTPQWPNSPRLGAGQKTSQRSPALSPRKTTEQVAPPTLAPSALQLRVETVSKNINSDDTDLELPPPGMRTPRANSSPALETVVESSLPSTPAIGTSRVLAQKVAAVEATRNQENPQGRILEATDGETTGGESTTPTVPRSRVSTFGSNAESESESGFASEDRFGYNNPSRDASSAGPSRVFTRRPTLVNTLQINPDTSRNMTVETETVTSMIQLGGGPGSVNPSIRPKKSSDTIRAPRKEKKKRPTTIANPNPSTKAEFFGARVAAAVHEANSSDSEETFVYESNPPDQRPTAKFHSRTPSTSSIHGTIHGGPDPRVRNFSVDQPGPSVTRNKMHKFGGKSDTASLYGGDDNNGNGNGYGTVGGPAGSSRNEYGGSRNDATSRNSNHGHRSILPDDSPFAAEPRTSPQALRNPGMSHIGSKSLTGQSTRTHIRSGRNGMNGGGVYGDGAGSKRNSRTFERERRYGTAEEGDDERVPLLHPAPRHERDRNTRNRHRRPMSASLRQLEHNELRHRGWIGRCAGCIIAVVTIILVITGTVGFMFATSKPLEDVKVLNMTDVLVSQQEIMLDLVVQAMNPNMIAVTVQSMDVNLFAKSTWVKDDKDKSPSDEDPGEGDDNEISRPRAPPSGSTKHQEIAALAGLGDWLPRGGRKGVDEGTDPDPNLPDQEDKQTMLLGRIMAFDSALNFDASPLQHYPSISKGSMRLGKPWNKTEKGAIERWERVVSHPFELIMRGVLKYQTPLSGRWRTASIGASVMVNPADDNLKVPIELPVDE</sequence>
<feature type="compositionally biased region" description="Acidic residues" evidence="1">
    <location>
        <begin position="731"/>
        <end position="740"/>
    </location>
</feature>
<feature type="compositionally biased region" description="Polar residues" evidence="1">
    <location>
        <begin position="99"/>
        <end position="111"/>
    </location>
</feature>
<protein>
    <recommendedName>
        <fullName evidence="5">Phospholipid metabolism enzyme regulator</fullName>
    </recommendedName>
</protein>
<dbReference type="Pfam" id="PF12751">
    <property type="entry name" value="Vac7"/>
    <property type="match status" value="1"/>
</dbReference>
<dbReference type="PANTHER" id="PTHR28258:SF1">
    <property type="entry name" value="VACUOLAR SEGREGATION PROTEIN 7"/>
    <property type="match status" value="1"/>
</dbReference>
<feature type="compositionally biased region" description="Low complexity" evidence="1">
    <location>
        <begin position="269"/>
        <end position="282"/>
    </location>
</feature>
<feature type="compositionally biased region" description="Low complexity" evidence="1">
    <location>
        <begin position="249"/>
        <end position="260"/>
    </location>
</feature>
<dbReference type="EMBL" id="ML121527">
    <property type="protein sequence ID" value="RPB29569.1"/>
    <property type="molecule type" value="Genomic_DNA"/>
</dbReference>
<dbReference type="GO" id="GO:0070772">
    <property type="term" value="C:PAS complex"/>
    <property type="evidence" value="ECO:0007669"/>
    <property type="project" value="TreeGrafter"/>
</dbReference>
<dbReference type="GO" id="GO:0000011">
    <property type="term" value="P:vacuole inheritance"/>
    <property type="evidence" value="ECO:0007669"/>
    <property type="project" value="TreeGrafter"/>
</dbReference>
<dbReference type="GO" id="GO:1903778">
    <property type="term" value="P:protein localization to vacuolar membrane"/>
    <property type="evidence" value="ECO:0007669"/>
    <property type="project" value="TreeGrafter"/>
</dbReference>
<evidence type="ECO:0000313" key="4">
    <source>
        <dbReference type="Proteomes" id="UP000267821"/>
    </source>
</evidence>
<evidence type="ECO:0000313" key="3">
    <source>
        <dbReference type="EMBL" id="RPB29569.1"/>
    </source>
</evidence>
<feature type="compositionally biased region" description="Gly residues" evidence="1">
    <location>
        <begin position="562"/>
        <end position="573"/>
    </location>
</feature>
<dbReference type="GO" id="GO:0000329">
    <property type="term" value="C:fungal-type vacuole membrane"/>
    <property type="evidence" value="ECO:0007669"/>
    <property type="project" value="TreeGrafter"/>
</dbReference>
<feature type="region of interest" description="Disordered" evidence="1">
    <location>
        <begin position="246"/>
        <end position="306"/>
    </location>
</feature>
<dbReference type="GO" id="GO:0010513">
    <property type="term" value="P:positive regulation of phosphatidylinositol biosynthetic process"/>
    <property type="evidence" value="ECO:0007669"/>
    <property type="project" value="TreeGrafter"/>
</dbReference>
<name>A0A3N4M7I5_9PEZI</name>
<proteinExistence type="predicted"/>
<keyword evidence="2" id="KW-1133">Transmembrane helix</keyword>
<dbReference type="InterPro" id="IPR024260">
    <property type="entry name" value="Vac7"/>
</dbReference>
<dbReference type="InParanoid" id="A0A3N4M7I5"/>
<feature type="region of interest" description="Disordered" evidence="1">
    <location>
        <begin position="1"/>
        <end position="203"/>
    </location>
</feature>
<feature type="compositionally biased region" description="Low complexity" evidence="1">
    <location>
        <begin position="76"/>
        <end position="92"/>
    </location>
</feature>
<dbReference type="PANTHER" id="PTHR28258">
    <property type="entry name" value="VACUOLAR SEGREGATION PROTEIN 7"/>
    <property type="match status" value="1"/>
</dbReference>
<feature type="compositionally biased region" description="Gly residues" evidence="1">
    <location>
        <begin position="479"/>
        <end position="490"/>
    </location>
</feature>
<feature type="transmembrane region" description="Helical" evidence="2">
    <location>
        <begin position="639"/>
        <end position="665"/>
    </location>
</feature>